<keyword evidence="2" id="KW-0812">Transmembrane</keyword>
<organism evidence="3 4">
    <name type="scientific">Aulographum hederae CBS 113979</name>
    <dbReference type="NCBI Taxonomy" id="1176131"/>
    <lineage>
        <taxon>Eukaryota</taxon>
        <taxon>Fungi</taxon>
        <taxon>Dikarya</taxon>
        <taxon>Ascomycota</taxon>
        <taxon>Pezizomycotina</taxon>
        <taxon>Dothideomycetes</taxon>
        <taxon>Pleosporomycetidae</taxon>
        <taxon>Aulographales</taxon>
        <taxon>Aulographaceae</taxon>
    </lineage>
</organism>
<dbReference type="Pfam" id="PF17784">
    <property type="entry name" value="Sulfotransfer_4"/>
    <property type="match status" value="1"/>
</dbReference>
<dbReference type="SUPFAM" id="SSF52540">
    <property type="entry name" value="P-loop containing nucleoside triphosphate hydrolases"/>
    <property type="match status" value="1"/>
</dbReference>
<feature type="region of interest" description="Disordered" evidence="1">
    <location>
        <begin position="93"/>
        <end position="118"/>
    </location>
</feature>
<dbReference type="Proteomes" id="UP000800041">
    <property type="component" value="Unassembled WGS sequence"/>
</dbReference>
<sequence length="328" mass="37022">MPFSTATLSVPKSIDADGSMSRYLDAKPGVRTEEMQVLVLGLCKTGTSSIREALTILGYNTYHMRTAQENSPRDFALWNQAMRLQYPHLSKAYIPPPPPSPPSPPSPSPSFSSSSNTIQPPTLSDLEVLLAPYTALTDLPAALFAPALTTAYPRAKIILTTRPFLSWRKSLLSTIWAWYRSPSYCALAYLDPYHIGPLQEYLRLFFEVFCGCDVGEEGLRERYEEHNELVRQLAAERPEMFLEFDVREGWGPLCAFLGREVPEEAFPRVNGEEAFHARKRAVRNRVLVRLVVGIVVVGLVAGVVWQLGVLWWGGVRWRRRHRVVGEEF</sequence>
<feature type="compositionally biased region" description="Pro residues" evidence="1">
    <location>
        <begin position="94"/>
        <end position="108"/>
    </location>
</feature>
<dbReference type="AlphaFoldDB" id="A0A6G1H391"/>
<evidence type="ECO:0008006" key="5">
    <source>
        <dbReference type="Google" id="ProtNLM"/>
    </source>
</evidence>
<evidence type="ECO:0000313" key="3">
    <source>
        <dbReference type="EMBL" id="KAF1987527.1"/>
    </source>
</evidence>
<accession>A0A6G1H391</accession>
<evidence type="ECO:0000256" key="1">
    <source>
        <dbReference type="SAM" id="MobiDB-lite"/>
    </source>
</evidence>
<evidence type="ECO:0000313" key="4">
    <source>
        <dbReference type="Proteomes" id="UP000800041"/>
    </source>
</evidence>
<evidence type="ECO:0000256" key="2">
    <source>
        <dbReference type="SAM" id="Phobius"/>
    </source>
</evidence>
<dbReference type="EMBL" id="ML977152">
    <property type="protein sequence ID" value="KAF1987527.1"/>
    <property type="molecule type" value="Genomic_DNA"/>
</dbReference>
<dbReference type="PANTHER" id="PTHR36978:SF4">
    <property type="entry name" value="P-LOOP CONTAINING NUCLEOSIDE TRIPHOSPHATE HYDROLASE PROTEIN"/>
    <property type="match status" value="1"/>
</dbReference>
<reference evidence="3" key="1">
    <citation type="journal article" date="2020" name="Stud. Mycol.">
        <title>101 Dothideomycetes genomes: a test case for predicting lifestyles and emergence of pathogens.</title>
        <authorList>
            <person name="Haridas S."/>
            <person name="Albert R."/>
            <person name="Binder M."/>
            <person name="Bloem J."/>
            <person name="Labutti K."/>
            <person name="Salamov A."/>
            <person name="Andreopoulos B."/>
            <person name="Baker S."/>
            <person name="Barry K."/>
            <person name="Bills G."/>
            <person name="Bluhm B."/>
            <person name="Cannon C."/>
            <person name="Castanera R."/>
            <person name="Culley D."/>
            <person name="Daum C."/>
            <person name="Ezra D."/>
            <person name="Gonzalez J."/>
            <person name="Henrissat B."/>
            <person name="Kuo A."/>
            <person name="Liang C."/>
            <person name="Lipzen A."/>
            <person name="Lutzoni F."/>
            <person name="Magnuson J."/>
            <person name="Mondo S."/>
            <person name="Nolan M."/>
            <person name="Ohm R."/>
            <person name="Pangilinan J."/>
            <person name="Park H.-J."/>
            <person name="Ramirez L."/>
            <person name="Alfaro M."/>
            <person name="Sun H."/>
            <person name="Tritt A."/>
            <person name="Yoshinaga Y."/>
            <person name="Zwiers L.-H."/>
            <person name="Turgeon B."/>
            <person name="Goodwin S."/>
            <person name="Spatafora J."/>
            <person name="Crous P."/>
            <person name="Grigoriev I."/>
        </authorList>
    </citation>
    <scope>NUCLEOTIDE SEQUENCE</scope>
    <source>
        <strain evidence="3">CBS 113979</strain>
    </source>
</reference>
<dbReference type="InterPro" id="IPR027417">
    <property type="entry name" value="P-loop_NTPase"/>
</dbReference>
<keyword evidence="2" id="KW-1133">Transmembrane helix</keyword>
<gene>
    <name evidence="3" type="ORF">K402DRAFT_375640</name>
</gene>
<name>A0A6G1H391_9PEZI</name>
<keyword evidence="4" id="KW-1185">Reference proteome</keyword>
<dbReference type="Gene3D" id="3.40.50.300">
    <property type="entry name" value="P-loop containing nucleotide triphosphate hydrolases"/>
    <property type="match status" value="1"/>
</dbReference>
<dbReference type="OrthoDB" id="408152at2759"/>
<dbReference type="InterPro" id="IPR040632">
    <property type="entry name" value="Sulfotransfer_4"/>
</dbReference>
<dbReference type="PANTHER" id="PTHR36978">
    <property type="entry name" value="P-LOOP CONTAINING NUCLEOTIDE TRIPHOSPHATE HYDROLASE"/>
    <property type="match status" value="1"/>
</dbReference>
<feature type="transmembrane region" description="Helical" evidence="2">
    <location>
        <begin position="286"/>
        <end position="312"/>
    </location>
</feature>
<proteinExistence type="predicted"/>
<keyword evidence="2" id="KW-0472">Membrane</keyword>
<protein>
    <recommendedName>
        <fullName evidence="5">NAD dependent epimerase/dehydratase</fullName>
    </recommendedName>
</protein>